<keyword evidence="4" id="KW-1185">Reference proteome</keyword>
<feature type="binding site" evidence="2">
    <location>
        <position position="57"/>
    </location>
    <ligand>
        <name>7-chloro-L-tryptophan</name>
        <dbReference type="ChEBI" id="CHEBI:58713"/>
    </ligand>
</feature>
<dbReference type="Pfam" id="PF04820">
    <property type="entry name" value="Trp_halogenase"/>
    <property type="match status" value="1"/>
</dbReference>
<dbReference type="Gene3D" id="3.50.50.60">
    <property type="entry name" value="FAD/NAD(P)-binding domain"/>
    <property type="match status" value="1"/>
</dbReference>
<dbReference type="AlphaFoldDB" id="A0A3R9Z8E9"/>
<accession>A0A3R9Z8E9</accession>
<dbReference type="EMBL" id="RWJF01000001">
    <property type="protein sequence ID" value="RST32256.1"/>
    <property type="molecule type" value="Genomic_DNA"/>
</dbReference>
<dbReference type="PIRSF" id="PIRSF011396">
    <property type="entry name" value="Trp_halogenase"/>
    <property type="match status" value="1"/>
</dbReference>
<proteinExistence type="predicted"/>
<dbReference type="InterPro" id="IPR033856">
    <property type="entry name" value="Trp_halogen"/>
</dbReference>
<dbReference type="GO" id="GO:0000166">
    <property type="term" value="F:nucleotide binding"/>
    <property type="evidence" value="ECO:0007669"/>
    <property type="project" value="UniProtKB-KW"/>
</dbReference>
<gene>
    <name evidence="3" type="ORF">HMF7854_12260</name>
</gene>
<dbReference type="OrthoDB" id="462203at2"/>
<dbReference type="Proteomes" id="UP000274661">
    <property type="component" value="Unassembled WGS sequence"/>
</dbReference>
<dbReference type="PANTHER" id="PTHR43747">
    <property type="entry name" value="FAD-BINDING PROTEIN"/>
    <property type="match status" value="1"/>
</dbReference>
<evidence type="ECO:0000313" key="4">
    <source>
        <dbReference type="Proteomes" id="UP000274661"/>
    </source>
</evidence>
<name>A0A3R9Z8E9_9SPHN</name>
<feature type="binding site" evidence="2">
    <location>
        <position position="322"/>
    </location>
    <ligand>
        <name>L-tryptophan</name>
        <dbReference type="ChEBI" id="CHEBI:57912"/>
    </ligand>
</feature>
<dbReference type="GO" id="GO:0004497">
    <property type="term" value="F:monooxygenase activity"/>
    <property type="evidence" value="ECO:0007669"/>
    <property type="project" value="InterPro"/>
</dbReference>
<feature type="binding site" evidence="2">
    <location>
        <position position="313"/>
    </location>
    <ligand>
        <name>FAD</name>
        <dbReference type="ChEBI" id="CHEBI:57692"/>
    </ligand>
</feature>
<dbReference type="InterPro" id="IPR036188">
    <property type="entry name" value="FAD/NAD-bd_sf"/>
</dbReference>
<organism evidence="3 4">
    <name type="scientific">Sphingomonas ginkgonis</name>
    <dbReference type="NCBI Taxonomy" id="2315330"/>
    <lineage>
        <taxon>Bacteria</taxon>
        <taxon>Pseudomonadati</taxon>
        <taxon>Pseudomonadota</taxon>
        <taxon>Alphaproteobacteria</taxon>
        <taxon>Sphingomonadales</taxon>
        <taxon>Sphingomonadaceae</taxon>
        <taxon>Sphingomonas</taxon>
    </lineage>
</organism>
<dbReference type="PANTHER" id="PTHR43747:SF4">
    <property type="entry name" value="FLAVIN-DEPENDENT TRYPTOPHAN HALOGENASE"/>
    <property type="match status" value="1"/>
</dbReference>
<keyword evidence="2" id="KW-0285">Flavoprotein</keyword>
<reference evidence="3 4" key="1">
    <citation type="submission" date="2018-12" db="EMBL/GenBank/DDBJ databases">
        <title>Sphingomonas sp. HMF7854 Genome sequencing and assembly.</title>
        <authorList>
            <person name="Cha I."/>
            <person name="Kang H."/>
            <person name="Kim H."/>
            <person name="Kang J."/>
            <person name="Joh K."/>
        </authorList>
    </citation>
    <scope>NUCLEOTIDE SEQUENCE [LARGE SCALE GENOMIC DNA]</scope>
    <source>
        <strain evidence="3 4">HMF7854</strain>
    </source>
</reference>
<evidence type="ECO:0000256" key="2">
    <source>
        <dbReference type="PIRSR" id="PIRSR011396-2"/>
    </source>
</evidence>
<protein>
    <submittedName>
        <fullName evidence="3">Tryptophan 7-halogenase</fullName>
    </submittedName>
</protein>
<evidence type="ECO:0000256" key="1">
    <source>
        <dbReference type="PIRSR" id="PIRSR011396-1"/>
    </source>
</evidence>
<feature type="active site" evidence="1">
    <location>
        <position position="57"/>
    </location>
</feature>
<dbReference type="InterPro" id="IPR006905">
    <property type="entry name" value="Flavin_halogenase"/>
</dbReference>
<comment type="caution">
    <text evidence="3">The sequence shown here is derived from an EMBL/GenBank/DDBJ whole genome shotgun (WGS) entry which is preliminary data.</text>
</comment>
<dbReference type="SUPFAM" id="SSF51905">
    <property type="entry name" value="FAD/NAD(P)-binding domain"/>
    <property type="match status" value="1"/>
</dbReference>
<keyword evidence="2" id="KW-0547">Nucleotide-binding</keyword>
<feature type="binding site" evidence="2">
    <location>
        <position position="326"/>
    </location>
    <ligand>
        <name>FAD</name>
        <dbReference type="ChEBI" id="CHEBI:57692"/>
    </ligand>
</feature>
<keyword evidence="2" id="KW-0274">FAD</keyword>
<sequence length="481" mass="53369">MLARSLPRDRVRITLLESEEIGTVGVGEATIPPIRELNAMLGIDEDAFVRATQASFKLGIAFEDWHSVGERYFHPFGRFGASLGTLPFQSYWHELSRRDADRAGPLLAYSLPGMAAAAGRFCRPSPDPRNALSNISYAFHFDASLYARFLRSVAEGGGVERVEGRAVATRMTADGAIEAVVLSDGRTLDADFFIDASGFRGLLIEEALKTGYEDWRHWLPCDSAIALPTSAHEPPRPYTRSIAGPAGWQWRIPLQHRTGNGHVFCSAFLSADEAEAQLRSSVAGRPLAEAKRLRFTTGRRRVAWNRNVLAVGLAAGFLEPLESTSIHLVQSAITRLLALFPDRGFAPADLAYYNHATAREYERIRDFLVLHYHATERRDSAFWEHCRAMAIPDTLRERLDLYRSRGRFFPAEFDLFLEPSWVAVMEGQGVRPAAPDPLAAVHAERLAELLPRIRGTIAAAVTAMPPHERFIAEHCRAPAAA</sequence>
<dbReference type="InterPro" id="IPR050816">
    <property type="entry name" value="Flavin-dep_Halogenase_NPB"/>
</dbReference>
<evidence type="ECO:0000313" key="3">
    <source>
        <dbReference type="EMBL" id="RST32256.1"/>
    </source>
</evidence>